<keyword evidence="13" id="KW-1185">Reference proteome</keyword>
<comment type="similarity">
    <text evidence="3 9">Belongs to the class-II aminoacyl-tRNA synthetase family. HisZ subfamily.</text>
</comment>
<dbReference type="InterPro" id="IPR004516">
    <property type="entry name" value="HisRS/HisZ"/>
</dbReference>
<evidence type="ECO:0000256" key="10">
    <source>
        <dbReference type="PIRSR" id="PIRSR001549-1"/>
    </source>
</evidence>
<proteinExistence type="inferred from homology"/>
<dbReference type="Gene3D" id="3.30.930.10">
    <property type="entry name" value="Bira Bifunctional Protein, Domain 2"/>
    <property type="match status" value="2"/>
</dbReference>
<evidence type="ECO:0000256" key="2">
    <source>
        <dbReference type="ARBA" id="ARBA00004667"/>
    </source>
</evidence>
<reference evidence="12 13" key="1">
    <citation type="submission" date="2015-11" db="EMBL/GenBank/DDBJ databases">
        <title>Draft genome sequence of Paramesorhizobium deserti A-3-E, a strain highly resistant to diverse beta-lactam antibiotics.</title>
        <authorList>
            <person name="Lv R."/>
            <person name="Yang X."/>
            <person name="Fang N."/>
            <person name="Guo J."/>
            <person name="Luo X."/>
            <person name="Peng F."/>
            <person name="Yang R."/>
            <person name="Cui Y."/>
            <person name="Fang C."/>
            <person name="Song Y."/>
        </authorList>
    </citation>
    <scope>NUCLEOTIDE SEQUENCE [LARGE SCALE GENOMIC DNA]</scope>
    <source>
        <strain evidence="12 13">A-3-E</strain>
    </source>
</reference>
<dbReference type="OrthoDB" id="9797914at2"/>
<accession>A0A135HZK8</accession>
<dbReference type="Pfam" id="PF13393">
    <property type="entry name" value="tRNA-synt_His"/>
    <property type="match status" value="2"/>
</dbReference>
<comment type="function">
    <text evidence="8 9">Required for the first step of histidine biosynthesis. May allow the feedback regulation of ATP phosphoribosyltransferase activity by histidine.</text>
</comment>
<feature type="binding site" evidence="10">
    <location>
        <position position="92"/>
    </location>
    <ligand>
        <name>L-histidine</name>
        <dbReference type="ChEBI" id="CHEBI:57595"/>
    </ligand>
</feature>
<evidence type="ECO:0000256" key="9">
    <source>
        <dbReference type="HAMAP-Rule" id="MF_00125"/>
    </source>
</evidence>
<dbReference type="GO" id="GO:0004821">
    <property type="term" value="F:histidine-tRNA ligase activity"/>
    <property type="evidence" value="ECO:0007669"/>
    <property type="project" value="TreeGrafter"/>
</dbReference>
<keyword evidence="6 9" id="KW-0963">Cytoplasm</keyword>
<feature type="domain" description="Class II Histidinyl-tRNA synthetase (HisRS)-like catalytic core" evidence="11">
    <location>
        <begin position="244"/>
        <end position="366"/>
    </location>
</feature>
<feature type="binding site" evidence="10">
    <location>
        <begin position="318"/>
        <end position="319"/>
    </location>
    <ligand>
        <name>L-histidine</name>
        <dbReference type="ChEBI" id="CHEBI:57595"/>
    </ligand>
</feature>
<evidence type="ECO:0000256" key="1">
    <source>
        <dbReference type="ARBA" id="ARBA00004496"/>
    </source>
</evidence>
<dbReference type="GO" id="GO:0016757">
    <property type="term" value="F:glycosyltransferase activity"/>
    <property type="evidence" value="ECO:0007669"/>
    <property type="project" value="UniProtKB-KW"/>
</dbReference>
<feature type="binding site" evidence="10">
    <location>
        <position position="103"/>
    </location>
    <ligand>
        <name>L-histidine</name>
        <dbReference type="ChEBI" id="CHEBI:57595"/>
    </ligand>
</feature>
<dbReference type="AlphaFoldDB" id="A0A135HZK8"/>
<comment type="miscellaneous">
    <text evidence="9">This function is generally fulfilled by the C-terminal part of HisG, which is missing in some bacteria such as this one.</text>
</comment>
<dbReference type="PIRSF" id="PIRSF001549">
    <property type="entry name" value="His-tRNA_synth"/>
    <property type="match status" value="1"/>
</dbReference>
<comment type="subunit">
    <text evidence="4 9">Heteromultimer composed of HisG and HisZ subunits.</text>
</comment>
<dbReference type="PANTHER" id="PTHR43707:SF1">
    <property type="entry name" value="HISTIDINE--TRNA LIGASE, MITOCHONDRIAL-RELATED"/>
    <property type="match status" value="1"/>
</dbReference>
<evidence type="ECO:0000256" key="7">
    <source>
        <dbReference type="ARBA" id="ARBA00023102"/>
    </source>
</evidence>
<dbReference type="InterPro" id="IPR041715">
    <property type="entry name" value="HisRS-like_core"/>
</dbReference>
<dbReference type="UniPathway" id="UPA00031">
    <property type="reaction ID" value="UER00006"/>
</dbReference>
<comment type="caution">
    <text evidence="12">The sequence shown here is derived from an EMBL/GenBank/DDBJ whole genome shotgun (WGS) entry which is preliminary data.</text>
</comment>
<dbReference type="PANTHER" id="PTHR43707">
    <property type="entry name" value="HISTIDYL-TRNA SYNTHETASE"/>
    <property type="match status" value="1"/>
</dbReference>
<dbReference type="RefSeq" id="WP_068879883.1">
    <property type="nucleotide sequence ID" value="NZ_LNTU01000001.1"/>
</dbReference>
<dbReference type="InterPro" id="IPR045864">
    <property type="entry name" value="aa-tRNA-synth_II/BPL/LPL"/>
</dbReference>
<dbReference type="GO" id="GO:0006427">
    <property type="term" value="P:histidyl-tRNA aminoacylation"/>
    <property type="evidence" value="ECO:0007669"/>
    <property type="project" value="TreeGrafter"/>
</dbReference>
<protein>
    <recommendedName>
        <fullName evidence="5 9">ATP phosphoribosyltransferase regulatory subunit</fullName>
    </recommendedName>
</protein>
<feature type="domain" description="Class II Histidinyl-tRNA synthetase (HisRS)-like catalytic core" evidence="11">
    <location>
        <begin position="5"/>
        <end position="178"/>
    </location>
</feature>
<evidence type="ECO:0000313" key="13">
    <source>
        <dbReference type="Proteomes" id="UP000070107"/>
    </source>
</evidence>
<dbReference type="NCBIfam" id="NF008951">
    <property type="entry name" value="PRK12295.1-4"/>
    <property type="match status" value="1"/>
</dbReference>
<dbReference type="HAMAP" id="MF_00125">
    <property type="entry name" value="HisZ"/>
    <property type="match status" value="1"/>
</dbReference>
<evidence type="ECO:0000259" key="11">
    <source>
        <dbReference type="Pfam" id="PF13393"/>
    </source>
</evidence>
<dbReference type="SUPFAM" id="SSF55681">
    <property type="entry name" value="Class II aaRS and biotin synthetases"/>
    <property type="match status" value="1"/>
</dbReference>
<keyword evidence="12" id="KW-0808">Transferase</keyword>
<sequence>MTTSRIPAFAEDLAALLVARGTEMVDIPVIQPADPFLDMAGEDLRRRIFLTENENGDSLCLRPEFTIPVCRNHIALNAATPKRYAYLGEVFRQRREGGTEFYQAGIEDLGEPEEARADARSLADGLACVRSVAPDAALEIVLGDQAMFEAVLAALGLPRGWQKRLARTFGNHEQLKGLLAGLSAPRENGALPEPLAGLVSSGDEAALGQFLEADMRKAGISPVAGRTPPEIARRLIEKENLASIRLPGQAFAALEAFLAIRAPLDEAPQRLREFAAKNRFDLSGALKAFSARAEAIAAQGIDLGQVQYDAAFGRPLDYYTGLVYEIRSASGGGAIVGGGRYDRLLTLLGAAQPIPGVGFSIWLDRLEELAGDAPKGDKAGRA</sequence>
<keyword evidence="9" id="KW-0028">Amino-acid biosynthesis</keyword>
<feature type="binding site" evidence="10">
    <location>
        <position position="314"/>
    </location>
    <ligand>
        <name>L-histidine</name>
        <dbReference type="ChEBI" id="CHEBI:57595"/>
    </ligand>
</feature>
<evidence type="ECO:0000256" key="6">
    <source>
        <dbReference type="ARBA" id="ARBA00022490"/>
    </source>
</evidence>
<evidence type="ECO:0000256" key="4">
    <source>
        <dbReference type="ARBA" id="ARBA00011496"/>
    </source>
</evidence>
<evidence type="ECO:0000313" key="12">
    <source>
        <dbReference type="EMBL" id="KXF78615.1"/>
    </source>
</evidence>
<dbReference type="EMBL" id="LNTU01000001">
    <property type="protein sequence ID" value="KXF78615.1"/>
    <property type="molecule type" value="Genomic_DNA"/>
</dbReference>
<dbReference type="InterPro" id="IPR004517">
    <property type="entry name" value="HisZ"/>
</dbReference>
<dbReference type="GO" id="GO:0000105">
    <property type="term" value="P:L-histidine biosynthetic process"/>
    <property type="evidence" value="ECO:0007669"/>
    <property type="project" value="UniProtKB-UniRule"/>
</dbReference>
<organism evidence="12 13">
    <name type="scientific">Paramesorhizobium deserti</name>
    <dbReference type="NCBI Taxonomy" id="1494590"/>
    <lineage>
        <taxon>Bacteria</taxon>
        <taxon>Pseudomonadati</taxon>
        <taxon>Pseudomonadota</taxon>
        <taxon>Alphaproteobacteria</taxon>
        <taxon>Hyphomicrobiales</taxon>
        <taxon>Phyllobacteriaceae</taxon>
        <taxon>Paramesorhizobium</taxon>
    </lineage>
</organism>
<evidence type="ECO:0000256" key="5">
    <source>
        <dbReference type="ARBA" id="ARBA00020397"/>
    </source>
</evidence>
<comment type="pathway">
    <text evidence="2 9">Amino-acid biosynthesis; L-histidine biosynthesis; L-histidine from 5-phospho-alpha-D-ribose 1-diphosphate: step 1/9.</text>
</comment>
<evidence type="ECO:0000256" key="8">
    <source>
        <dbReference type="ARBA" id="ARBA00025246"/>
    </source>
</evidence>
<dbReference type="STRING" id="1494590.ATN84_02150"/>
<keyword evidence="7 9" id="KW-0368">Histidine biosynthesis</keyword>
<feature type="binding site" evidence="10">
    <location>
        <begin position="64"/>
        <end position="66"/>
    </location>
    <ligand>
        <name>L-histidine</name>
        <dbReference type="ChEBI" id="CHEBI:57595"/>
    </ligand>
</feature>
<name>A0A135HZK8_9HYPH</name>
<evidence type="ECO:0000256" key="3">
    <source>
        <dbReference type="ARBA" id="ARBA00005539"/>
    </source>
</evidence>
<gene>
    <name evidence="9 12" type="primary">hisZ</name>
    <name evidence="12" type="ORF">ATN84_02150</name>
</gene>
<dbReference type="GO" id="GO:0005737">
    <property type="term" value="C:cytoplasm"/>
    <property type="evidence" value="ECO:0007669"/>
    <property type="project" value="UniProtKB-SubCell"/>
</dbReference>
<keyword evidence="12" id="KW-0328">Glycosyltransferase</keyword>
<dbReference type="Proteomes" id="UP000070107">
    <property type="component" value="Unassembled WGS sequence"/>
</dbReference>
<comment type="subcellular location">
    <subcellularLocation>
        <location evidence="1 9">Cytoplasm</location>
    </subcellularLocation>
</comment>
<feature type="binding site" evidence="10">
    <location>
        <position position="107"/>
    </location>
    <ligand>
        <name>L-histidine</name>
        <dbReference type="ChEBI" id="CHEBI:57595"/>
    </ligand>
</feature>